<evidence type="ECO:0000313" key="3">
    <source>
        <dbReference type="Proteomes" id="UP000318288"/>
    </source>
</evidence>
<comment type="caution">
    <text evidence="2">The sequence shown here is derived from an EMBL/GenBank/DDBJ whole genome shotgun (WGS) entry which is preliminary data.</text>
</comment>
<protein>
    <submittedName>
        <fullName evidence="2">Uncharacterized protein</fullName>
    </submittedName>
</protein>
<dbReference type="EMBL" id="SJPW01000003">
    <property type="protein sequence ID" value="TWU57034.1"/>
    <property type="molecule type" value="Genomic_DNA"/>
</dbReference>
<feature type="compositionally biased region" description="Basic and acidic residues" evidence="1">
    <location>
        <begin position="448"/>
        <end position="459"/>
    </location>
</feature>
<evidence type="ECO:0000256" key="1">
    <source>
        <dbReference type="SAM" id="MobiDB-lite"/>
    </source>
</evidence>
<dbReference type="Proteomes" id="UP000318288">
    <property type="component" value="Unassembled WGS sequence"/>
</dbReference>
<sequence length="469" mass="51254">MAAGSAAGSVMLRPNPKQNLFRVRCELEVEGNVNLPKNALVSRESEIQLPITSKAVLDYEERVTRKNANDPTIVMAERHYHTAERKSTLNKTDTVCELRDSVRSTVVRHDVTPEVVFAVDDYFRRDELDLLRTPASSLGLDGLLPTEAVATGTKYSPSMESLAAALSLSSVEASKVVAEVVSITAQEAKIQFTGDVDGSIEGVPTIVRTVGKLTFDRKLGACTWLAMAVHETREIGKAEPGFDVSATIKMVRKPMAQPVALAASKTKVNPTAPIPEDRLYVDLKSDELGIGVLMDRRWRMMSDVPGAAMMRMIENDRSIAQCDFRPLATLPKGSQWTLDAFEEDIKKTLGEQLADIVSAEERVGETGLRVLRVAATGAVEGVPIQWTLMHLSDDSGRRVLATFTMESRNASVFAGSDHQLGGSLRLLDRKSADGEMVSGKYVLDGETRISRAKPRRDDSSEVQSASDHK</sequence>
<evidence type="ECO:0000313" key="2">
    <source>
        <dbReference type="EMBL" id="TWU57034.1"/>
    </source>
</evidence>
<keyword evidence="3" id="KW-1185">Reference proteome</keyword>
<dbReference type="AlphaFoldDB" id="A0A5C6F9C2"/>
<reference evidence="2 3" key="1">
    <citation type="submission" date="2019-02" db="EMBL/GenBank/DDBJ databases">
        <title>Deep-cultivation of Planctomycetes and their phenomic and genomic characterization uncovers novel biology.</title>
        <authorList>
            <person name="Wiegand S."/>
            <person name="Jogler M."/>
            <person name="Boedeker C."/>
            <person name="Pinto D."/>
            <person name="Vollmers J."/>
            <person name="Rivas-Marin E."/>
            <person name="Kohn T."/>
            <person name="Peeters S.H."/>
            <person name="Heuer A."/>
            <person name="Rast P."/>
            <person name="Oberbeckmann S."/>
            <person name="Bunk B."/>
            <person name="Jeske O."/>
            <person name="Meyerdierks A."/>
            <person name="Storesund J.E."/>
            <person name="Kallscheuer N."/>
            <person name="Luecker S."/>
            <person name="Lage O.M."/>
            <person name="Pohl T."/>
            <person name="Merkel B.J."/>
            <person name="Hornburger P."/>
            <person name="Mueller R.-W."/>
            <person name="Bruemmer F."/>
            <person name="Labrenz M."/>
            <person name="Spormann A.M."/>
            <person name="Op Den Camp H."/>
            <person name="Overmann J."/>
            <person name="Amann R."/>
            <person name="Jetten M.S.M."/>
            <person name="Mascher T."/>
            <person name="Medema M.H."/>
            <person name="Devos D.P."/>
            <person name="Kaster A.-K."/>
            <person name="Ovreas L."/>
            <person name="Rohde M."/>
            <person name="Galperin M.Y."/>
            <person name="Jogler C."/>
        </authorList>
    </citation>
    <scope>NUCLEOTIDE SEQUENCE [LARGE SCALE GENOMIC DNA]</scope>
    <source>
        <strain evidence="2 3">Poly51</strain>
    </source>
</reference>
<feature type="region of interest" description="Disordered" evidence="1">
    <location>
        <begin position="448"/>
        <end position="469"/>
    </location>
</feature>
<organism evidence="2 3">
    <name type="scientific">Rubripirellula tenax</name>
    <dbReference type="NCBI Taxonomy" id="2528015"/>
    <lineage>
        <taxon>Bacteria</taxon>
        <taxon>Pseudomonadati</taxon>
        <taxon>Planctomycetota</taxon>
        <taxon>Planctomycetia</taxon>
        <taxon>Pirellulales</taxon>
        <taxon>Pirellulaceae</taxon>
        <taxon>Rubripirellula</taxon>
    </lineage>
</organism>
<gene>
    <name evidence="2" type="ORF">Poly51_29550</name>
</gene>
<proteinExistence type="predicted"/>
<accession>A0A5C6F9C2</accession>
<name>A0A5C6F9C2_9BACT</name>